<protein>
    <submittedName>
        <fullName evidence="2">Helix-turn-helix domain-containing protein</fullName>
    </submittedName>
</protein>
<reference evidence="2 3" key="1">
    <citation type="submission" date="2020-02" db="EMBL/GenBank/DDBJ databases">
        <title>Acidophilic actinobacteria isolated from forest soil.</title>
        <authorList>
            <person name="Golinska P."/>
        </authorList>
    </citation>
    <scope>NUCLEOTIDE SEQUENCE [LARGE SCALE GENOMIC DNA]</scope>
    <source>
        <strain evidence="2 3">NL8</strain>
    </source>
</reference>
<name>A0ABS5KIE0_9ACTN</name>
<dbReference type="RefSeq" id="WP_212007804.1">
    <property type="nucleotide sequence ID" value="NZ_JAAFYZ010000010.1"/>
</dbReference>
<dbReference type="EMBL" id="JAAFYZ010000010">
    <property type="protein sequence ID" value="MBS2546153.1"/>
    <property type="molecule type" value="Genomic_DNA"/>
</dbReference>
<dbReference type="InterPro" id="IPR001387">
    <property type="entry name" value="Cro/C1-type_HTH"/>
</dbReference>
<dbReference type="CDD" id="cd00093">
    <property type="entry name" value="HTH_XRE"/>
    <property type="match status" value="1"/>
</dbReference>
<dbReference type="SMART" id="SM00530">
    <property type="entry name" value="HTH_XRE"/>
    <property type="match status" value="1"/>
</dbReference>
<evidence type="ECO:0000259" key="1">
    <source>
        <dbReference type="PROSITE" id="PS50943"/>
    </source>
</evidence>
<dbReference type="Pfam" id="PF13560">
    <property type="entry name" value="HTH_31"/>
    <property type="match status" value="1"/>
</dbReference>
<dbReference type="PROSITE" id="PS50943">
    <property type="entry name" value="HTH_CROC1"/>
    <property type="match status" value="1"/>
</dbReference>
<dbReference type="SUPFAM" id="SSF47413">
    <property type="entry name" value="lambda repressor-like DNA-binding domains"/>
    <property type="match status" value="1"/>
</dbReference>
<evidence type="ECO:0000313" key="3">
    <source>
        <dbReference type="Proteomes" id="UP000730482"/>
    </source>
</evidence>
<sequence>MNQTGALPPLGQVVREARLRAGLTEEQLGQRVGYSGASISRFERGKQPLRDVVLLRSFATALGLEPRELGLSDAPLPRR</sequence>
<organism evidence="2 3">
    <name type="scientific">Catenulispora pinistramenti</name>
    <dbReference type="NCBI Taxonomy" id="2705254"/>
    <lineage>
        <taxon>Bacteria</taxon>
        <taxon>Bacillati</taxon>
        <taxon>Actinomycetota</taxon>
        <taxon>Actinomycetes</taxon>
        <taxon>Catenulisporales</taxon>
        <taxon>Catenulisporaceae</taxon>
        <taxon>Catenulispora</taxon>
    </lineage>
</organism>
<accession>A0ABS5KIE0</accession>
<feature type="domain" description="HTH cro/C1-type" evidence="1">
    <location>
        <begin position="14"/>
        <end position="69"/>
    </location>
</feature>
<gene>
    <name evidence="2" type="ORF">KGQ19_04660</name>
</gene>
<comment type="caution">
    <text evidence="2">The sequence shown here is derived from an EMBL/GenBank/DDBJ whole genome shotgun (WGS) entry which is preliminary data.</text>
</comment>
<proteinExistence type="predicted"/>
<evidence type="ECO:0000313" key="2">
    <source>
        <dbReference type="EMBL" id="MBS2546153.1"/>
    </source>
</evidence>
<dbReference type="InterPro" id="IPR010982">
    <property type="entry name" value="Lambda_DNA-bd_dom_sf"/>
</dbReference>
<dbReference type="Proteomes" id="UP000730482">
    <property type="component" value="Unassembled WGS sequence"/>
</dbReference>
<dbReference type="Gene3D" id="1.10.260.40">
    <property type="entry name" value="lambda repressor-like DNA-binding domains"/>
    <property type="match status" value="1"/>
</dbReference>
<keyword evidence="3" id="KW-1185">Reference proteome</keyword>